<evidence type="ECO:0000313" key="2">
    <source>
        <dbReference type="EMBL" id="XCD19110.1"/>
    </source>
</evidence>
<keyword evidence="2" id="KW-0614">Plasmid</keyword>
<proteinExistence type="predicted"/>
<dbReference type="KEGG" id="vck:PG915_24550"/>
<keyword evidence="1" id="KW-0472">Membrane</keyword>
<protein>
    <submittedName>
        <fullName evidence="2">Uncharacterized protein</fullName>
    </submittedName>
</protein>
<reference evidence="2" key="1">
    <citation type="submission" date="2023-01" db="EMBL/GenBank/DDBJ databases">
        <title>Vibrio sp. CB1-14 genome sequencing.</title>
        <authorList>
            <person name="Otstavnykh N."/>
            <person name="Isaeva M."/>
            <person name="Meleshko D."/>
        </authorList>
    </citation>
    <scope>NUCLEOTIDE SEQUENCE</scope>
    <source>
        <strain evidence="2">CB1-14</strain>
        <plasmid evidence="2">p1</plasmid>
    </source>
</reference>
<feature type="transmembrane region" description="Helical" evidence="1">
    <location>
        <begin position="12"/>
        <end position="37"/>
    </location>
</feature>
<accession>A0AAU8BRR8</accession>
<geneLocation type="plasmid" evidence="2">
    <name>p1</name>
</geneLocation>
<organism evidence="2">
    <name type="scientific">Vibrio chaetopteri</name>
    <dbReference type="NCBI Taxonomy" id="3016528"/>
    <lineage>
        <taxon>Bacteria</taxon>
        <taxon>Pseudomonadati</taxon>
        <taxon>Pseudomonadota</taxon>
        <taxon>Gammaproteobacteria</taxon>
        <taxon>Vibrionales</taxon>
        <taxon>Vibrionaceae</taxon>
        <taxon>Vibrio</taxon>
    </lineage>
</organism>
<keyword evidence="1" id="KW-1133">Transmembrane helix</keyword>
<sequence>MDDVQVESRELFIALIVAVFAAGIALALIALFIPNVARLVDMLGGHGGLIIPVGIGASFFVLTVATIADRPIDKKRRGGESNE</sequence>
<dbReference type="RefSeq" id="WP_353500237.1">
    <property type="nucleotide sequence ID" value="NZ_CP115922.1"/>
</dbReference>
<feature type="transmembrane region" description="Helical" evidence="1">
    <location>
        <begin position="49"/>
        <end position="68"/>
    </location>
</feature>
<gene>
    <name evidence="2" type="ORF">PG915_24550</name>
</gene>
<name>A0AAU8BRR8_9VIBR</name>
<dbReference type="AlphaFoldDB" id="A0AAU8BRR8"/>
<keyword evidence="1" id="KW-0812">Transmembrane</keyword>
<evidence type="ECO:0000256" key="1">
    <source>
        <dbReference type="SAM" id="Phobius"/>
    </source>
</evidence>
<dbReference type="EMBL" id="CP115922">
    <property type="protein sequence ID" value="XCD19110.1"/>
    <property type="molecule type" value="Genomic_DNA"/>
</dbReference>